<comment type="similarity">
    <text evidence="1 2">Belongs to the LOG family.</text>
</comment>
<keyword evidence="2" id="KW-0203">Cytokinin biosynthesis</keyword>
<dbReference type="RefSeq" id="WP_248107678.1">
    <property type="nucleotide sequence ID" value="NZ_JAKHEX010000011.1"/>
</dbReference>
<protein>
    <recommendedName>
        <fullName evidence="2">Cytokinin riboside 5'-monophosphate phosphoribohydrolase</fullName>
        <ecNumber evidence="2">3.2.2.n1</ecNumber>
    </recommendedName>
</protein>
<gene>
    <name evidence="3" type="ORF">ACFFRE_08710</name>
</gene>
<comment type="caution">
    <text evidence="3">The sequence shown here is derived from an EMBL/GenBank/DDBJ whole genome shotgun (WGS) entry which is preliminary data.</text>
</comment>
<dbReference type="PANTHER" id="PTHR31223">
    <property type="entry name" value="LOG FAMILY PROTEIN YJL055W"/>
    <property type="match status" value="1"/>
</dbReference>
<dbReference type="SUPFAM" id="SSF102405">
    <property type="entry name" value="MCP/YpsA-like"/>
    <property type="match status" value="1"/>
</dbReference>
<dbReference type="InterPro" id="IPR031100">
    <property type="entry name" value="LOG_fam"/>
</dbReference>
<dbReference type="NCBIfam" id="TIGR00730">
    <property type="entry name" value="Rossman fold protein, TIGR00730 family"/>
    <property type="match status" value="1"/>
</dbReference>
<keyword evidence="4" id="KW-1185">Reference proteome</keyword>
<name>A0ABV6C3G5_9ACTN</name>
<evidence type="ECO:0000256" key="1">
    <source>
        <dbReference type="ARBA" id="ARBA00006763"/>
    </source>
</evidence>
<reference evidence="3 4" key="1">
    <citation type="submission" date="2024-09" db="EMBL/GenBank/DDBJ databases">
        <authorList>
            <person name="Sun Q."/>
            <person name="Mori K."/>
        </authorList>
    </citation>
    <scope>NUCLEOTIDE SEQUENCE [LARGE SCALE GENOMIC DNA]</scope>
    <source>
        <strain evidence="3 4">JCM 15389</strain>
    </source>
</reference>
<comment type="catalytic activity">
    <reaction evidence="2">
        <text>N(6)-(dimethylallyl)adenosine 5'-phosphate + H2O = N(6)-dimethylallyladenine + D-ribose 5-phosphate</text>
        <dbReference type="Rhea" id="RHEA:48560"/>
        <dbReference type="ChEBI" id="CHEBI:15377"/>
        <dbReference type="ChEBI" id="CHEBI:17660"/>
        <dbReference type="ChEBI" id="CHEBI:57526"/>
        <dbReference type="ChEBI" id="CHEBI:78346"/>
        <dbReference type="EC" id="3.2.2.n1"/>
    </reaction>
</comment>
<keyword evidence="2" id="KW-0378">Hydrolase</keyword>
<dbReference type="Pfam" id="PF03641">
    <property type="entry name" value="Lysine_decarbox"/>
    <property type="match status" value="1"/>
</dbReference>
<dbReference type="Gene3D" id="3.40.50.450">
    <property type="match status" value="1"/>
</dbReference>
<dbReference type="Proteomes" id="UP001589788">
    <property type="component" value="Unassembled WGS sequence"/>
</dbReference>
<evidence type="ECO:0000313" key="3">
    <source>
        <dbReference type="EMBL" id="MFC0082224.1"/>
    </source>
</evidence>
<dbReference type="PANTHER" id="PTHR31223:SF70">
    <property type="entry name" value="LOG FAMILY PROTEIN YJL055W"/>
    <property type="match status" value="1"/>
</dbReference>
<dbReference type="InterPro" id="IPR005269">
    <property type="entry name" value="LOG"/>
</dbReference>
<evidence type="ECO:0000256" key="2">
    <source>
        <dbReference type="RuleBase" id="RU363015"/>
    </source>
</evidence>
<comment type="catalytic activity">
    <reaction evidence="2">
        <text>9-ribosyl-trans-zeatin 5'-phosphate + H2O = trans-zeatin + D-ribose 5-phosphate</text>
        <dbReference type="Rhea" id="RHEA:48564"/>
        <dbReference type="ChEBI" id="CHEBI:15377"/>
        <dbReference type="ChEBI" id="CHEBI:16522"/>
        <dbReference type="ChEBI" id="CHEBI:78346"/>
        <dbReference type="ChEBI" id="CHEBI:87947"/>
        <dbReference type="EC" id="3.2.2.n1"/>
    </reaction>
</comment>
<dbReference type="EMBL" id="JBHLYQ010000080">
    <property type="protein sequence ID" value="MFC0082224.1"/>
    <property type="molecule type" value="Genomic_DNA"/>
</dbReference>
<dbReference type="EC" id="3.2.2.n1" evidence="2"/>
<organism evidence="3 4">
    <name type="scientific">Aciditerrimonas ferrireducens</name>
    <dbReference type="NCBI Taxonomy" id="667306"/>
    <lineage>
        <taxon>Bacteria</taxon>
        <taxon>Bacillati</taxon>
        <taxon>Actinomycetota</taxon>
        <taxon>Acidimicrobiia</taxon>
        <taxon>Acidimicrobiales</taxon>
        <taxon>Acidimicrobiaceae</taxon>
        <taxon>Aciditerrimonas</taxon>
    </lineage>
</organism>
<accession>A0ABV6C3G5</accession>
<evidence type="ECO:0000313" key="4">
    <source>
        <dbReference type="Proteomes" id="UP001589788"/>
    </source>
</evidence>
<sequence length="183" mass="18998">MPSVTVFCGSSAGRRPAYREAARTVGRALARRGCRLVYGGARVGLMGALADAALEAGGEVLGVIPEHLLAKELGHPGVGELEVVADMHQRKARMAALADAFVALPGGIGTLEELFEVLTWAQLGLHGKPVGLLDVGGFYDGLRGFLQTVVAEGFLRPAAVADLVVRCDPEELLDELLGEGAAG</sequence>
<proteinExistence type="inferred from homology"/>